<dbReference type="AlphaFoldDB" id="M8DK99"/>
<gene>
    <name evidence="1" type="ORF">I532_07725</name>
</gene>
<dbReference type="GeneID" id="89500413"/>
<keyword evidence="2" id="KW-1185">Reference proteome</keyword>
<comment type="caution">
    <text evidence="1">The sequence shown here is derived from an EMBL/GenBank/DDBJ whole genome shotgun (WGS) entry which is preliminary data.</text>
</comment>
<dbReference type="STRING" id="1300222.I532_07725"/>
<dbReference type="Proteomes" id="UP000012081">
    <property type="component" value="Unassembled WGS sequence"/>
</dbReference>
<dbReference type="PATRIC" id="fig|1300222.3.peg.1590"/>
<sequence>MDIHKHDQLLGLIEEHYAKGQIQAQFTQWDSDSEDEEVTQLQGTLASWKLTDNEFGEKDLLIVLESDTEGTVEILMEIPADEDNLAVFAEGRLSIFGTEAELILSK</sequence>
<reference evidence="1 2" key="1">
    <citation type="submission" date="2013-03" db="EMBL/GenBank/DDBJ databases">
        <title>Assembly of a new bacterial strain Brevibacillus borstelensis AK1.</title>
        <authorList>
            <person name="Rajan I."/>
            <person name="PoliReddy D."/>
            <person name="Sugumar T."/>
            <person name="Rathinam K."/>
            <person name="Alqarawi S."/>
            <person name="Khalil A.B."/>
            <person name="Sivakumar N."/>
        </authorList>
    </citation>
    <scope>NUCLEOTIDE SEQUENCE [LARGE SCALE GENOMIC DNA]</scope>
    <source>
        <strain evidence="1 2">AK1</strain>
    </source>
</reference>
<protein>
    <submittedName>
        <fullName evidence="1">Uncharacterized protein</fullName>
    </submittedName>
</protein>
<dbReference type="EMBL" id="APBN01000002">
    <property type="protein sequence ID" value="EMT53887.1"/>
    <property type="molecule type" value="Genomic_DNA"/>
</dbReference>
<accession>M8DK99</accession>
<name>M8DK99_9BACL</name>
<dbReference type="RefSeq" id="WP_003387437.1">
    <property type="nucleotide sequence ID" value="NZ_APBN01000002.1"/>
</dbReference>
<evidence type="ECO:0000313" key="1">
    <source>
        <dbReference type="EMBL" id="EMT53887.1"/>
    </source>
</evidence>
<dbReference type="OrthoDB" id="2472460at2"/>
<organism evidence="1 2">
    <name type="scientific">Brevibacillus borstelensis AK1</name>
    <dbReference type="NCBI Taxonomy" id="1300222"/>
    <lineage>
        <taxon>Bacteria</taxon>
        <taxon>Bacillati</taxon>
        <taxon>Bacillota</taxon>
        <taxon>Bacilli</taxon>
        <taxon>Bacillales</taxon>
        <taxon>Paenibacillaceae</taxon>
        <taxon>Brevibacillus</taxon>
    </lineage>
</organism>
<proteinExistence type="predicted"/>
<evidence type="ECO:0000313" key="2">
    <source>
        <dbReference type="Proteomes" id="UP000012081"/>
    </source>
</evidence>